<evidence type="ECO:0000313" key="2">
    <source>
        <dbReference type="EMBL" id="RDD82746.1"/>
    </source>
</evidence>
<reference evidence="2 3" key="1">
    <citation type="submission" date="2018-07" db="EMBL/GenBank/DDBJ databases">
        <title>Dyella tabacisoli L4-6T, whole genome shotgun sequence.</title>
        <authorList>
            <person name="Zhou X.-K."/>
            <person name="Li W.-J."/>
            <person name="Duan Y.-Q."/>
        </authorList>
    </citation>
    <scope>NUCLEOTIDE SEQUENCE [LARGE SCALE GENOMIC DNA]</scope>
    <source>
        <strain evidence="2 3">L4-6</strain>
    </source>
</reference>
<name>A0A369UQ18_9GAMM</name>
<sequence>MQAEPKYWFPAKRYGWGWGPPSVWQGWIVFIFFGALQVGGGVFLLPLHPGAFLAYSGVLCSVLVAVCWLKGEPPRWRWGDQ</sequence>
<evidence type="ECO:0000256" key="1">
    <source>
        <dbReference type="SAM" id="Phobius"/>
    </source>
</evidence>
<evidence type="ECO:0008006" key="4">
    <source>
        <dbReference type="Google" id="ProtNLM"/>
    </source>
</evidence>
<keyword evidence="1" id="KW-0472">Membrane</keyword>
<protein>
    <recommendedName>
        <fullName evidence="4">DUF4175 domain-containing protein</fullName>
    </recommendedName>
</protein>
<feature type="transmembrane region" description="Helical" evidence="1">
    <location>
        <begin position="24"/>
        <end position="45"/>
    </location>
</feature>
<gene>
    <name evidence="2" type="ORF">DVJ77_04290</name>
</gene>
<comment type="caution">
    <text evidence="2">The sequence shown here is derived from an EMBL/GenBank/DDBJ whole genome shotgun (WGS) entry which is preliminary data.</text>
</comment>
<dbReference type="OrthoDB" id="5422038at2"/>
<proteinExistence type="predicted"/>
<dbReference type="AlphaFoldDB" id="A0A369UQ18"/>
<keyword evidence="3" id="KW-1185">Reference proteome</keyword>
<evidence type="ECO:0000313" key="3">
    <source>
        <dbReference type="Proteomes" id="UP000253782"/>
    </source>
</evidence>
<accession>A0A369UQ18</accession>
<keyword evidence="1" id="KW-0812">Transmembrane</keyword>
<dbReference type="Proteomes" id="UP000253782">
    <property type="component" value="Unassembled WGS sequence"/>
</dbReference>
<organism evidence="2 3">
    <name type="scientific">Dyella tabacisoli</name>
    <dbReference type="NCBI Taxonomy" id="2282381"/>
    <lineage>
        <taxon>Bacteria</taxon>
        <taxon>Pseudomonadati</taxon>
        <taxon>Pseudomonadota</taxon>
        <taxon>Gammaproteobacteria</taxon>
        <taxon>Lysobacterales</taxon>
        <taxon>Rhodanobacteraceae</taxon>
        <taxon>Dyella</taxon>
    </lineage>
</organism>
<feature type="transmembrane region" description="Helical" evidence="1">
    <location>
        <begin position="52"/>
        <end position="71"/>
    </location>
</feature>
<dbReference type="EMBL" id="QQAH01000003">
    <property type="protein sequence ID" value="RDD82746.1"/>
    <property type="molecule type" value="Genomic_DNA"/>
</dbReference>
<keyword evidence="1" id="KW-1133">Transmembrane helix</keyword>